<evidence type="ECO:0000256" key="3">
    <source>
        <dbReference type="ARBA" id="ARBA00022722"/>
    </source>
</evidence>
<dbReference type="InterPro" id="IPR012337">
    <property type="entry name" value="RNaseH-like_sf"/>
</dbReference>
<evidence type="ECO:0000259" key="9">
    <source>
        <dbReference type="PROSITE" id="PS50103"/>
    </source>
</evidence>
<dbReference type="PROSITE" id="PS50103">
    <property type="entry name" value="ZF_C3H1"/>
    <property type="match status" value="1"/>
</dbReference>
<dbReference type="VEuPathDB" id="VectorBase:LLONM1_009785"/>
<accession>A0A7G3AXF9</accession>
<dbReference type="InterPro" id="IPR013520">
    <property type="entry name" value="Ribonucl_H"/>
</dbReference>
<evidence type="ECO:0000313" key="10">
    <source>
        <dbReference type="EMBL" id="MBC1176618.1"/>
    </source>
</evidence>
<dbReference type="GO" id="GO:0005634">
    <property type="term" value="C:nucleus"/>
    <property type="evidence" value="ECO:0007669"/>
    <property type="project" value="UniProtKB-SubCell"/>
</dbReference>
<keyword evidence="6" id="KW-0539">Nucleus</keyword>
<keyword evidence="4" id="KW-0378">Hydrolase</keyword>
<keyword evidence="7" id="KW-0479">Metal-binding</keyword>
<keyword evidence="7" id="KW-0863">Zinc-finger</keyword>
<feature type="compositionally biased region" description="Basic residues" evidence="8">
    <location>
        <begin position="189"/>
        <end position="210"/>
    </location>
</feature>
<dbReference type="GO" id="GO:0008270">
    <property type="term" value="F:zinc ion binding"/>
    <property type="evidence" value="ECO:0007669"/>
    <property type="project" value="UniProtKB-KW"/>
</dbReference>
<evidence type="ECO:0000256" key="4">
    <source>
        <dbReference type="ARBA" id="ARBA00022801"/>
    </source>
</evidence>
<dbReference type="InterPro" id="IPR047021">
    <property type="entry name" value="REXO1/3/4-like"/>
</dbReference>
<dbReference type="PANTHER" id="PTHR12801:SF115">
    <property type="entry name" value="FI18136P1-RELATED"/>
    <property type="match status" value="1"/>
</dbReference>
<feature type="zinc finger region" description="C3H1-type" evidence="7">
    <location>
        <begin position="7"/>
        <end position="34"/>
    </location>
</feature>
<dbReference type="FunFam" id="3.30.420.10:FF:000019">
    <property type="entry name" value="RNA exonuclease NEF-sp"/>
    <property type="match status" value="1"/>
</dbReference>
<dbReference type="EMBL" id="GITU01007915">
    <property type="protein sequence ID" value="MBC1176618.1"/>
    <property type="molecule type" value="Transcribed_RNA"/>
</dbReference>
<feature type="compositionally biased region" description="Basic and acidic residues" evidence="8">
    <location>
        <begin position="150"/>
        <end position="188"/>
    </location>
</feature>
<evidence type="ECO:0000256" key="6">
    <source>
        <dbReference type="ARBA" id="ARBA00023242"/>
    </source>
</evidence>
<evidence type="ECO:0000256" key="7">
    <source>
        <dbReference type="PROSITE-ProRule" id="PRU00723"/>
    </source>
</evidence>
<comment type="similarity">
    <text evidence="2">Belongs to the REXO1/REXO3 family.</text>
</comment>
<dbReference type="Gene3D" id="3.30.420.10">
    <property type="entry name" value="Ribonuclease H-like superfamily/Ribonuclease H"/>
    <property type="match status" value="1"/>
</dbReference>
<comment type="subcellular location">
    <subcellularLocation>
        <location evidence="1">Nucleus</location>
    </subcellularLocation>
</comment>
<sequence>MLPSTGLFKSINCPFFSATDSCSRPFCHFKHVRKDDNKATPPVYTPSQKKDAPGVEEQEPVPKKAKLEYVPHSISTKAVMNDHPAPSYIPSVSVLKKTNPAEISLEEIDEELNLISDILQDVESNGDVQQEHVVTYKPSKIVEVNAATKCSEKENIEKTQEKEKVVKEAKEKPVEDVEKKEKPPEEKKHKSSRSNSHRSHSSSKSKHHSSSKSSSKSSSSSHKSSSKSRESDHKSSHRSSSKHRHSSSSSSKSSKTSSASKKSEKTSSSKSEKSSSSKNTQSESARLQEFDLLAALEAESSDEDDIEAQCKMIFEEFTAQESTEGRTSDKPPLLEKKPEPEAPELHEEHAKKKRIAHENAQKRPSLLPAPPKRVNHIQTALHSVYQRQELVRKQLEVTKEQEKVEAPLKSPPLSPGNPANFARRIAPVSNTVALINAKKRIEELRQQRTVAQTASKAGKRIAHANPALLTEKPAPPVLEPTATKISYNLRMQYYNIMVKHCVQIYPNCEDGWQRAQTEELAVFKKCSNPMIYKSSASLVVNKLRKESIEAGNRQTERNNTVSHDVILAGKSGQKNSWSINKTRSETASSGNSFDTIASTKAYNLAAECALTEEQLKENGYPRAGKCKGQATICKTYQKHHLSPPNPDERFCSRCSKLFNIACYDRPGVDECNYHPKSTGFRRGFADNLHRCCQQAAGTPGCMYANYHVSDQVDYENLTGFVTTISRDEKYVCTRKDIFALDCEMCYTTEGLELTRVTVVDVDSKVVYDALVKPDNRIIDYNTTYSGITEAMLAKETRTLRQVQAVLLSMFHSRTILVGHSLESDLSALKMIHSLVVDTSILYPHKMGPPKKRALKTLCIENLKRIIQENESGHDSAEDAEVCIQLLKHYLRNRIT</sequence>
<dbReference type="SMART" id="SM00479">
    <property type="entry name" value="EXOIII"/>
    <property type="match status" value="1"/>
</dbReference>
<feature type="region of interest" description="Disordered" evidence="8">
    <location>
        <begin position="145"/>
        <end position="371"/>
    </location>
</feature>
<evidence type="ECO:0000256" key="5">
    <source>
        <dbReference type="ARBA" id="ARBA00022839"/>
    </source>
</evidence>
<feature type="compositionally biased region" description="Low complexity" evidence="8">
    <location>
        <begin position="211"/>
        <end position="223"/>
    </location>
</feature>
<feature type="region of interest" description="Disordered" evidence="8">
    <location>
        <begin position="36"/>
        <end position="63"/>
    </location>
</feature>
<protein>
    <submittedName>
        <fullName evidence="10">Putative rna exonuclease 1</fullName>
    </submittedName>
</protein>
<evidence type="ECO:0000256" key="8">
    <source>
        <dbReference type="SAM" id="MobiDB-lite"/>
    </source>
</evidence>
<keyword evidence="7" id="KW-0862">Zinc</keyword>
<feature type="compositionally biased region" description="Basic residues" evidence="8">
    <location>
        <begin position="235"/>
        <end position="246"/>
    </location>
</feature>
<keyword evidence="3" id="KW-0540">Nuclease</keyword>
<organism evidence="10">
    <name type="scientific">Lutzomyia longipalpis</name>
    <name type="common">Sand fly</name>
    <dbReference type="NCBI Taxonomy" id="7200"/>
    <lineage>
        <taxon>Eukaryota</taxon>
        <taxon>Metazoa</taxon>
        <taxon>Ecdysozoa</taxon>
        <taxon>Arthropoda</taxon>
        <taxon>Hexapoda</taxon>
        <taxon>Insecta</taxon>
        <taxon>Pterygota</taxon>
        <taxon>Neoptera</taxon>
        <taxon>Endopterygota</taxon>
        <taxon>Diptera</taxon>
        <taxon>Nematocera</taxon>
        <taxon>Psychodoidea</taxon>
        <taxon>Psychodidae</taxon>
        <taxon>Lutzomyia</taxon>
        <taxon>Lutzomyia</taxon>
    </lineage>
</organism>
<dbReference type="InterPro" id="IPR000571">
    <property type="entry name" value="Znf_CCCH"/>
</dbReference>
<evidence type="ECO:0000256" key="1">
    <source>
        <dbReference type="ARBA" id="ARBA00004123"/>
    </source>
</evidence>
<dbReference type="GO" id="GO:0003676">
    <property type="term" value="F:nucleic acid binding"/>
    <property type="evidence" value="ECO:0007669"/>
    <property type="project" value="InterPro"/>
</dbReference>
<reference evidence="10" key="1">
    <citation type="journal article" date="2020" name="BMC">
        <title>Leishmania infection induces a limited differential gene expression in the sand fly midgut.</title>
        <authorList>
            <person name="Coutinho-Abreu I.V."/>
            <person name="Serafim T.D."/>
            <person name="Meneses C."/>
            <person name="Kamhawi S."/>
            <person name="Oliveira F."/>
            <person name="Valenzuela J.G."/>
        </authorList>
    </citation>
    <scope>NUCLEOTIDE SEQUENCE</scope>
    <source>
        <strain evidence="10">Jacobina</strain>
        <tissue evidence="10">Midgut</tissue>
    </source>
</reference>
<keyword evidence="5 10" id="KW-0269">Exonuclease</keyword>
<name>A0A7G3AXF9_LUTLO</name>
<feature type="compositionally biased region" description="Basic and acidic residues" evidence="8">
    <location>
        <begin position="261"/>
        <end position="275"/>
    </location>
</feature>
<dbReference type="SUPFAM" id="SSF53098">
    <property type="entry name" value="Ribonuclease H-like"/>
    <property type="match status" value="1"/>
</dbReference>
<dbReference type="InterPro" id="IPR034922">
    <property type="entry name" value="REX1-like_exo"/>
</dbReference>
<evidence type="ECO:0000256" key="2">
    <source>
        <dbReference type="ARBA" id="ARBA00006357"/>
    </source>
</evidence>
<dbReference type="InterPro" id="IPR031736">
    <property type="entry name" value="REXO1-like_dom"/>
</dbReference>
<dbReference type="PANTHER" id="PTHR12801">
    <property type="entry name" value="RNA EXONUCLEASE REXO1 / RECO3 FAMILY MEMBER-RELATED"/>
    <property type="match status" value="1"/>
</dbReference>
<feature type="compositionally biased region" description="Low complexity" evidence="8">
    <location>
        <begin position="247"/>
        <end position="260"/>
    </location>
</feature>
<dbReference type="AlphaFoldDB" id="A0A7G3AXF9"/>
<proteinExistence type="inferred from homology"/>
<dbReference type="GO" id="GO:0004527">
    <property type="term" value="F:exonuclease activity"/>
    <property type="evidence" value="ECO:0007669"/>
    <property type="project" value="UniProtKB-KW"/>
</dbReference>
<feature type="compositionally biased region" description="Basic and acidic residues" evidence="8">
    <location>
        <begin position="323"/>
        <end position="361"/>
    </location>
</feature>
<dbReference type="CDD" id="cd06145">
    <property type="entry name" value="REX1_like"/>
    <property type="match status" value="1"/>
</dbReference>
<dbReference type="InterPro" id="IPR036397">
    <property type="entry name" value="RNaseH_sf"/>
</dbReference>
<feature type="domain" description="C3H1-type" evidence="9">
    <location>
        <begin position="7"/>
        <end position="34"/>
    </location>
</feature>
<dbReference type="Pfam" id="PF00929">
    <property type="entry name" value="RNase_T"/>
    <property type="match status" value="1"/>
</dbReference>
<dbReference type="Pfam" id="PF15870">
    <property type="entry name" value="EloA-BP1"/>
    <property type="match status" value="1"/>
</dbReference>